<organism evidence="1 2">
    <name type="scientific">Perkinsus olseni</name>
    <name type="common">Perkinsus atlanticus</name>
    <dbReference type="NCBI Taxonomy" id="32597"/>
    <lineage>
        <taxon>Eukaryota</taxon>
        <taxon>Sar</taxon>
        <taxon>Alveolata</taxon>
        <taxon>Perkinsozoa</taxon>
        <taxon>Perkinsea</taxon>
        <taxon>Perkinsida</taxon>
        <taxon>Perkinsidae</taxon>
        <taxon>Perkinsus</taxon>
    </lineage>
</organism>
<proteinExistence type="predicted"/>
<dbReference type="Pfam" id="PF08282">
    <property type="entry name" value="Hydrolase_3"/>
    <property type="match status" value="2"/>
</dbReference>
<evidence type="ECO:0000313" key="1">
    <source>
        <dbReference type="EMBL" id="KAF4713385.1"/>
    </source>
</evidence>
<dbReference type="GO" id="GO:0016791">
    <property type="term" value="F:phosphatase activity"/>
    <property type="evidence" value="ECO:0007669"/>
    <property type="project" value="TreeGrafter"/>
</dbReference>
<protein>
    <submittedName>
        <fullName evidence="1">Uncharacterized protein</fullName>
    </submittedName>
</protein>
<dbReference type="PANTHER" id="PTHR10000">
    <property type="entry name" value="PHOSPHOSERINE PHOSPHATASE"/>
    <property type="match status" value="1"/>
</dbReference>
<dbReference type="PANTHER" id="PTHR10000:SF8">
    <property type="entry name" value="HAD SUPERFAMILY HYDROLASE-LIKE, TYPE 3"/>
    <property type="match status" value="1"/>
</dbReference>
<dbReference type="SUPFAM" id="SSF56784">
    <property type="entry name" value="HAD-like"/>
    <property type="match status" value="1"/>
</dbReference>
<accession>A0A7J6QY77</accession>
<name>A0A7J6QY77_PEROL</name>
<dbReference type="PROSITE" id="PS01229">
    <property type="entry name" value="COF_2"/>
    <property type="match status" value="1"/>
</dbReference>
<reference evidence="1 2" key="1">
    <citation type="submission" date="2020-04" db="EMBL/GenBank/DDBJ databases">
        <title>Perkinsus olseni comparative genomics.</title>
        <authorList>
            <person name="Bogema D.R."/>
        </authorList>
    </citation>
    <scope>NUCLEOTIDE SEQUENCE [LARGE SCALE GENOMIC DNA]</scope>
    <source>
        <strain evidence="1">ATCC PRA-205</strain>
    </source>
</reference>
<dbReference type="InterPro" id="IPR036412">
    <property type="entry name" value="HAD-like_sf"/>
</dbReference>
<dbReference type="GO" id="GO:0005829">
    <property type="term" value="C:cytosol"/>
    <property type="evidence" value="ECO:0007669"/>
    <property type="project" value="TreeGrafter"/>
</dbReference>
<comment type="caution">
    <text evidence="1">The sequence shown here is derived from an EMBL/GenBank/DDBJ whole genome shotgun (WGS) entry which is preliminary data.</text>
</comment>
<dbReference type="AlphaFoldDB" id="A0A7J6QY77"/>
<dbReference type="GO" id="GO:0000287">
    <property type="term" value="F:magnesium ion binding"/>
    <property type="evidence" value="ECO:0007669"/>
    <property type="project" value="TreeGrafter"/>
</dbReference>
<dbReference type="EMBL" id="JABANM010026191">
    <property type="protein sequence ID" value="KAF4713385.1"/>
    <property type="molecule type" value="Genomic_DNA"/>
</dbReference>
<sequence length="424" mass="46526">MPSFTPATEGTTSCALPTVERDFLRPVELVCTDMDGTVLGPDHSIHEVTFEKIHRAQKLGCSVIPATGRCRMSAAKCFSKGGIDLDWQSLWDDVKGELQLWADSQRVEWATALNASTRKAFVGGNIRLALMEAILEALREGSSEPGDSEFMRMGHACNEAFQTPLVTKAWCPIMREAWTNYSSAEEFSDEVRASIAEEVVVVVRYSLPGVYLNGCVVYDEEGHVASNVVLDYQIVCDLVNGLRHQQEVIPLVCSGDRVLAPFTNDFVKCMERMFDDPSPEDCGGYDGLLKKVRDDAIPVHMVHVITRDPDYMKGEVVGRLKDFATSHGCAAAQSLSFLCDIIPAAANKGYGIRVLKERLGYNSIACIGDAMNDKEMLQNADVPVVMGNAMNEIKTLGKLKVNSNDHAELPGVADLMNRIIAAKQ</sequence>
<dbReference type="Gene3D" id="3.40.50.1000">
    <property type="entry name" value="HAD superfamily/HAD-like"/>
    <property type="match status" value="2"/>
</dbReference>
<evidence type="ECO:0000313" key="2">
    <source>
        <dbReference type="Proteomes" id="UP000574390"/>
    </source>
</evidence>
<dbReference type="Proteomes" id="UP000574390">
    <property type="component" value="Unassembled WGS sequence"/>
</dbReference>
<dbReference type="InterPro" id="IPR023214">
    <property type="entry name" value="HAD_sf"/>
</dbReference>
<gene>
    <name evidence="1" type="ORF">FOZ62_006436</name>
</gene>